<accession>X0ZZR6</accession>
<gene>
    <name evidence="4" type="ORF">S01H4_00512</name>
</gene>
<evidence type="ECO:0008006" key="5">
    <source>
        <dbReference type="Google" id="ProtNLM"/>
    </source>
</evidence>
<name>X0ZZR6_9ZZZZ</name>
<evidence type="ECO:0000313" key="4">
    <source>
        <dbReference type="EMBL" id="GAG63397.1"/>
    </source>
</evidence>
<keyword evidence="3" id="KW-0418">Kinase</keyword>
<proteinExistence type="inferred from homology"/>
<dbReference type="Pfam" id="PF02595">
    <property type="entry name" value="Gly_kinase"/>
    <property type="match status" value="1"/>
</dbReference>
<dbReference type="NCBIfam" id="TIGR00045">
    <property type="entry name" value="glycerate kinase"/>
    <property type="match status" value="1"/>
</dbReference>
<dbReference type="InterPro" id="IPR018193">
    <property type="entry name" value="Glyc_kinase_flavodox-like_fold"/>
</dbReference>
<dbReference type="Gene3D" id="3.90.1510.10">
    <property type="entry name" value="Glycerate kinase, domain 2"/>
    <property type="match status" value="1"/>
</dbReference>
<dbReference type="AlphaFoldDB" id="X0ZZR6"/>
<evidence type="ECO:0000256" key="2">
    <source>
        <dbReference type="ARBA" id="ARBA00022679"/>
    </source>
</evidence>
<dbReference type="Gene3D" id="3.40.50.10350">
    <property type="entry name" value="Glycerate kinase, domain 1"/>
    <property type="match status" value="1"/>
</dbReference>
<reference evidence="4" key="1">
    <citation type="journal article" date="2014" name="Front. Microbiol.">
        <title>High frequency of phylogenetically diverse reductive dehalogenase-homologous genes in deep subseafloor sedimentary metagenomes.</title>
        <authorList>
            <person name="Kawai M."/>
            <person name="Futagami T."/>
            <person name="Toyoda A."/>
            <person name="Takaki Y."/>
            <person name="Nishi S."/>
            <person name="Hori S."/>
            <person name="Arai W."/>
            <person name="Tsubouchi T."/>
            <person name="Morono Y."/>
            <person name="Uchiyama I."/>
            <person name="Ito T."/>
            <person name="Fujiyama A."/>
            <person name="Inagaki F."/>
            <person name="Takami H."/>
        </authorList>
    </citation>
    <scope>NUCLEOTIDE SEQUENCE</scope>
    <source>
        <strain evidence="4">Expedition CK06-06</strain>
    </source>
</reference>
<sequence>MKILIAPDKFRESLSSIEAAKSIEKGIKKVNKNIETVLCPIADGGEGTVDALVAATSGSYITCDATGPLGEKINAKYGILGNNKTAVVEMAAASGLLLVPKSKRNPLYTTTYGTGDMIKNALDFGVKKVIVGIGGSSTTDGGLGMAQSLGIKFYDKKGKELGYGGVQLEKLFRIDIKNRDPRVADTIFEIACDVDNPLTGLKGAAYVYSPQKGANSDEVKRLDEGLKNFAKVIKRDLGKDIKNLKGAGAAGGLGAGLVAFLDAKLRPGIDIVIDTINLRKRMENVDLAITGEGSTDAQTLMGKAPTGVINIAKELNIPVVIISGSIADDRSKLHESGVDAIFSIIPRPISLNKSLKNASLFLEKAAEEVVRLFITAKVKYS</sequence>
<protein>
    <recommendedName>
        <fullName evidence="5">Glycerate kinase</fullName>
    </recommendedName>
</protein>
<dbReference type="EMBL" id="BART01000072">
    <property type="protein sequence ID" value="GAG63397.1"/>
    <property type="molecule type" value="Genomic_DNA"/>
</dbReference>
<dbReference type="InterPro" id="IPR004381">
    <property type="entry name" value="Glycerate_kinase"/>
</dbReference>
<evidence type="ECO:0000256" key="1">
    <source>
        <dbReference type="ARBA" id="ARBA00006284"/>
    </source>
</evidence>
<dbReference type="GO" id="GO:0031388">
    <property type="term" value="P:organic acid phosphorylation"/>
    <property type="evidence" value="ECO:0007669"/>
    <property type="project" value="InterPro"/>
</dbReference>
<dbReference type="PANTHER" id="PTHR21599:SF0">
    <property type="entry name" value="GLYCERATE KINASE"/>
    <property type="match status" value="1"/>
</dbReference>
<dbReference type="SUPFAM" id="SSF110738">
    <property type="entry name" value="Glycerate kinase I"/>
    <property type="match status" value="1"/>
</dbReference>
<dbReference type="InterPro" id="IPR036129">
    <property type="entry name" value="Glycerate_kinase_sf"/>
</dbReference>
<dbReference type="GO" id="GO:0008887">
    <property type="term" value="F:glycerate kinase activity"/>
    <property type="evidence" value="ECO:0007669"/>
    <property type="project" value="InterPro"/>
</dbReference>
<comment type="caution">
    <text evidence="4">The sequence shown here is derived from an EMBL/GenBank/DDBJ whole genome shotgun (WGS) entry which is preliminary data.</text>
</comment>
<dbReference type="PIRSF" id="PIRSF006078">
    <property type="entry name" value="GlxK"/>
    <property type="match status" value="1"/>
</dbReference>
<keyword evidence="2" id="KW-0808">Transferase</keyword>
<dbReference type="PANTHER" id="PTHR21599">
    <property type="entry name" value="GLYCERATE KINASE"/>
    <property type="match status" value="1"/>
</dbReference>
<comment type="similarity">
    <text evidence="1">Belongs to the glycerate kinase type-1 family.</text>
</comment>
<dbReference type="InterPro" id="IPR018197">
    <property type="entry name" value="Glycerate_kinase_RE-like"/>
</dbReference>
<evidence type="ECO:0000256" key="3">
    <source>
        <dbReference type="ARBA" id="ARBA00022777"/>
    </source>
</evidence>
<organism evidence="4">
    <name type="scientific">marine sediment metagenome</name>
    <dbReference type="NCBI Taxonomy" id="412755"/>
    <lineage>
        <taxon>unclassified sequences</taxon>
        <taxon>metagenomes</taxon>
        <taxon>ecological metagenomes</taxon>
    </lineage>
</organism>